<organism evidence="10 11">
    <name type="scientific">Pseudodesulfovibrio profundus</name>
    <dbReference type="NCBI Taxonomy" id="57320"/>
    <lineage>
        <taxon>Bacteria</taxon>
        <taxon>Pseudomonadati</taxon>
        <taxon>Thermodesulfobacteriota</taxon>
        <taxon>Desulfovibrionia</taxon>
        <taxon>Desulfovibrionales</taxon>
        <taxon>Desulfovibrionaceae</taxon>
    </lineage>
</organism>
<dbReference type="EMBL" id="LT907975">
    <property type="protein sequence ID" value="SOB60703.1"/>
    <property type="molecule type" value="Genomic_DNA"/>
</dbReference>
<dbReference type="InterPro" id="IPR018035">
    <property type="entry name" value="Flagellar_FliH/T3SS_HrpE"/>
</dbReference>
<dbReference type="GO" id="GO:0015031">
    <property type="term" value="P:protein transport"/>
    <property type="evidence" value="ECO:0007669"/>
    <property type="project" value="UniProtKB-KW"/>
</dbReference>
<dbReference type="GO" id="GO:0044781">
    <property type="term" value="P:bacterial-type flagellum organization"/>
    <property type="evidence" value="ECO:0007669"/>
    <property type="project" value="UniProtKB-KW"/>
</dbReference>
<evidence type="ECO:0000256" key="5">
    <source>
        <dbReference type="ARBA" id="ARBA00022795"/>
    </source>
</evidence>
<evidence type="ECO:0000256" key="1">
    <source>
        <dbReference type="ARBA" id="ARBA00003041"/>
    </source>
</evidence>
<evidence type="ECO:0000256" key="4">
    <source>
        <dbReference type="ARBA" id="ARBA00022448"/>
    </source>
</evidence>
<dbReference type="InterPro" id="IPR051472">
    <property type="entry name" value="T3SS_Stator/FliH"/>
</dbReference>
<feature type="coiled-coil region" evidence="8">
    <location>
        <begin position="61"/>
        <end position="111"/>
    </location>
</feature>
<keyword evidence="4" id="KW-0813">Transport</keyword>
<evidence type="ECO:0000313" key="11">
    <source>
        <dbReference type="Proteomes" id="UP000219215"/>
    </source>
</evidence>
<feature type="coiled-coil region" evidence="8">
    <location>
        <begin position="145"/>
        <end position="172"/>
    </location>
</feature>
<dbReference type="SUPFAM" id="SSF160527">
    <property type="entry name" value="V-type ATPase subunit E-like"/>
    <property type="match status" value="1"/>
</dbReference>
<gene>
    <name evidence="10" type="ORF">DPRO_3786</name>
</gene>
<name>A0A2C8FDH4_9BACT</name>
<keyword evidence="6" id="KW-0653">Protein transport</keyword>
<accession>A0A2C8FDH4</accession>
<dbReference type="PANTHER" id="PTHR34982">
    <property type="entry name" value="YOP PROTEINS TRANSLOCATION PROTEIN L"/>
    <property type="match status" value="1"/>
</dbReference>
<feature type="domain" description="Flagellar assembly protein FliH/Type III secretion system HrpE" evidence="9">
    <location>
        <begin position="107"/>
        <end position="232"/>
    </location>
</feature>
<evidence type="ECO:0000256" key="3">
    <source>
        <dbReference type="ARBA" id="ARBA00016507"/>
    </source>
</evidence>
<dbReference type="InterPro" id="IPR038495">
    <property type="entry name" value="ATPase_E_C"/>
</dbReference>
<evidence type="ECO:0000256" key="8">
    <source>
        <dbReference type="SAM" id="Coils"/>
    </source>
</evidence>
<keyword evidence="7" id="KW-1006">Bacterial flagellum protein export</keyword>
<dbReference type="Pfam" id="PF02108">
    <property type="entry name" value="FliH"/>
    <property type="match status" value="1"/>
</dbReference>
<comment type="function">
    <text evidence="1">Needed for flagellar regrowth and assembly.</text>
</comment>
<comment type="similarity">
    <text evidence="2">Belongs to the FliH family.</text>
</comment>
<evidence type="ECO:0000256" key="2">
    <source>
        <dbReference type="ARBA" id="ARBA00006602"/>
    </source>
</evidence>
<keyword evidence="5" id="KW-1005">Bacterial flagellum biogenesis</keyword>
<dbReference type="KEGG" id="pprf:DPRO_3786"/>
<dbReference type="Gene3D" id="3.30.2320.30">
    <property type="entry name" value="ATP synthase, E subunit, C-terminal"/>
    <property type="match status" value="1"/>
</dbReference>
<evidence type="ECO:0000259" key="9">
    <source>
        <dbReference type="Pfam" id="PF02108"/>
    </source>
</evidence>
<evidence type="ECO:0000313" key="10">
    <source>
        <dbReference type="EMBL" id="SOB60703.1"/>
    </source>
</evidence>
<evidence type="ECO:0000256" key="6">
    <source>
        <dbReference type="ARBA" id="ARBA00022927"/>
    </source>
</evidence>
<proteinExistence type="inferred from homology"/>
<dbReference type="PANTHER" id="PTHR34982:SF1">
    <property type="entry name" value="FLAGELLAR ASSEMBLY PROTEIN FLIH"/>
    <property type="match status" value="1"/>
</dbReference>
<sequence>MSLSKHTPGKPAPRYTGKVVVGMHTPGPDEMTIQELEGKRRLQWDESTNEEYLARVKAKAKEKAKEIILMAELEAEALRATARHEGYDEGIAQAQADLEAHTQAMSAEVENILSQIGAQGATIFNERREDIMALIKLAVEKTLDIELKESRLESLQSLMAEALERIESQRQILVKCCPEDAPDLEAFIATIQERNPKLEYWTVKGDPALQPGGIVVESADGKVDNSIAGRWKGVEPIFEQLTKQLTAPDEG</sequence>
<evidence type="ECO:0000256" key="7">
    <source>
        <dbReference type="ARBA" id="ARBA00023225"/>
    </source>
</evidence>
<dbReference type="RefSeq" id="WP_097013388.1">
    <property type="nucleotide sequence ID" value="NZ_LT907975.1"/>
</dbReference>
<keyword evidence="8" id="KW-0175">Coiled coil</keyword>
<dbReference type="OrthoDB" id="5470636at2"/>
<dbReference type="AlphaFoldDB" id="A0A2C8FDH4"/>
<protein>
    <recommendedName>
        <fullName evidence="3">Flagellar assembly protein FliH</fullName>
    </recommendedName>
</protein>
<keyword evidence="11" id="KW-1185">Reference proteome</keyword>
<dbReference type="Proteomes" id="UP000219215">
    <property type="component" value="Chromosome DPRO"/>
</dbReference>
<reference evidence="11" key="1">
    <citation type="submission" date="2017-09" db="EMBL/GenBank/DDBJ databases">
        <authorList>
            <person name="Regsiter A."/>
            <person name="William W."/>
        </authorList>
    </citation>
    <scope>NUCLEOTIDE SEQUENCE [LARGE SCALE GENOMIC DNA]</scope>
    <source>
        <strain evidence="11">500-1</strain>
    </source>
</reference>
<dbReference type="GO" id="GO:0005829">
    <property type="term" value="C:cytosol"/>
    <property type="evidence" value="ECO:0007669"/>
    <property type="project" value="TreeGrafter"/>
</dbReference>